<organism evidence="13 14">
    <name type="scientific">Lacrimispora xylanolytica</name>
    <dbReference type="NCBI Taxonomy" id="29375"/>
    <lineage>
        <taxon>Bacteria</taxon>
        <taxon>Bacillati</taxon>
        <taxon>Bacillota</taxon>
        <taxon>Clostridia</taxon>
        <taxon>Lachnospirales</taxon>
        <taxon>Lachnospiraceae</taxon>
        <taxon>Lacrimispora</taxon>
    </lineage>
</organism>
<dbReference type="PANTHER" id="PTHR43531">
    <property type="entry name" value="PROTEIN ICFG"/>
    <property type="match status" value="1"/>
</dbReference>
<dbReference type="Pfam" id="PF00015">
    <property type="entry name" value="MCPsignal"/>
    <property type="match status" value="1"/>
</dbReference>
<dbReference type="RefSeq" id="WP_024836379.1">
    <property type="nucleotide sequence ID" value="NZ_CP113524.1"/>
</dbReference>
<dbReference type="Gene3D" id="3.30.450.20">
    <property type="entry name" value="PAS domain"/>
    <property type="match status" value="1"/>
</dbReference>
<feature type="compositionally biased region" description="Polar residues" evidence="9">
    <location>
        <begin position="8"/>
        <end position="20"/>
    </location>
</feature>
<dbReference type="CDD" id="cd12912">
    <property type="entry name" value="PDC2_MCP_like"/>
    <property type="match status" value="1"/>
</dbReference>
<keyword evidence="2" id="KW-1003">Cell membrane</keyword>
<evidence type="ECO:0000256" key="5">
    <source>
        <dbReference type="ARBA" id="ARBA00022989"/>
    </source>
</evidence>
<dbReference type="SMART" id="SM00283">
    <property type="entry name" value="MA"/>
    <property type="match status" value="1"/>
</dbReference>
<name>A0ABY7AGA1_9FIRM</name>
<evidence type="ECO:0000313" key="14">
    <source>
        <dbReference type="Proteomes" id="UP001163115"/>
    </source>
</evidence>
<evidence type="ECO:0000256" key="6">
    <source>
        <dbReference type="ARBA" id="ARBA00023136"/>
    </source>
</evidence>
<feature type="domain" description="HAMP" evidence="12">
    <location>
        <begin position="322"/>
        <end position="375"/>
    </location>
</feature>
<comment type="subcellular location">
    <subcellularLocation>
        <location evidence="1">Cell membrane</location>
        <topology evidence="1">Multi-pass membrane protein</topology>
    </subcellularLocation>
</comment>
<dbReference type="Gene3D" id="6.10.340.10">
    <property type="match status" value="1"/>
</dbReference>
<feature type="transmembrane region" description="Helical" evidence="10">
    <location>
        <begin position="295"/>
        <end position="318"/>
    </location>
</feature>
<dbReference type="Pfam" id="PF02743">
    <property type="entry name" value="dCache_1"/>
    <property type="match status" value="1"/>
</dbReference>
<evidence type="ECO:0000256" key="10">
    <source>
        <dbReference type="SAM" id="Phobius"/>
    </source>
</evidence>
<evidence type="ECO:0000313" key="13">
    <source>
        <dbReference type="EMBL" id="WAJ25502.1"/>
    </source>
</evidence>
<keyword evidence="6 10" id="KW-0472">Membrane</keyword>
<gene>
    <name evidence="13" type="ORF">OW255_08310</name>
</gene>
<evidence type="ECO:0000256" key="3">
    <source>
        <dbReference type="ARBA" id="ARBA00022500"/>
    </source>
</evidence>
<feature type="region of interest" description="Disordered" evidence="9">
    <location>
        <begin position="1"/>
        <end position="20"/>
    </location>
</feature>
<dbReference type="InterPro" id="IPR003660">
    <property type="entry name" value="HAMP_dom"/>
</dbReference>
<reference evidence="13" key="1">
    <citation type="submission" date="2022-11" db="EMBL/GenBank/DDBJ databases">
        <title>Lacrimispora xylanolytica sy1, complete genome.</title>
        <authorList>
            <person name="Choi S."/>
        </authorList>
    </citation>
    <scope>NUCLEOTIDE SEQUENCE</scope>
    <source>
        <strain evidence="13">Sy1</strain>
    </source>
</reference>
<feature type="transmembrane region" description="Helical" evidence="10">
    <location>
        <begin position="30"/>
        <end position="54"/>
    </location>
</feature>
<dbReference type="InterPro" id="IPR029151">
    <property type="entry name" value="Sensor-like_sf"/>
</dbReference>
<dbReference type="CDD" id="cd06225">
    <property type="entry name" value="HAMP"/>
    <property type="match status" value="1"/>
</dbReference>
<evidence type="ECO:0000256" key="1">
    <source>
        <dbReference type="ARBA" id="ARBA00004651"/>
    </source>
</evidence>
<feature type="domain" description="Methyl-accepting transducer" evidence="11">
    <location>
        <begin position="425"/>
        <end position="654"/>
    </location>
</feature>
<dbReference type="InterPro" id="IPR051310">
    <property type="entry name" value="MCP_chemotaxis"/>
</dbReference>
<dbReference type="Gene3D" id="1.10.287.950">
    <property type="entry name" value="Methyl-accepting chemotaxis protein"/>
    <property type="match status" value="1"/>
</dbReference>
<evidence type="ECO:0000259" key="11">
    <source>
        <dbReference type="PROSITE" id="PS50111"/>
    </source>
</evidence>
<dbReference type="Proteomes" id="UP001163115">
    <property type="component" value="Chromosome"/>
</dbReference>
<sequence>MEKESKNEIPQNLNGAGKTVNKQQSIKKNLLRGIIGLAVVISVFFGIANAIVLYNDSKNNMETRLIENRNAYCVAVQNAINVYRFQVESFAQNELITDASRPQIARKQVMDELAKKNGFLEIAVTDANGKATNGADVSDREYFKQAMAGNTYLSSTLVSTVDGKVIMIIAAPITKGGQKGIVYAKLDSNTFSGMIDDVSIGKSGYGFIVDKEGKYLAHPDTSIVTDQVNYIEKAKEDSSFAQLASLIKKMTSGKTGLDTVMHKGAKQVVGYMSIPGTDGWSIAVTAKTSEMLSSFYTSIGITVLLSALFVILSVVMAFRIAGPIVNPIISLVRRIEDLALGDLHSEVPQVDSEDEIGKLSKSFTTTVNKLNDYIQEISYVLNSLEQGNCTVETVQDYTGDFTAIRDALNKIINNLNSTFTNIKGASDQVASGADQVSSASQALASGATEQASSVEELNASITGVANQAEENVVHVQKATEYVVQADEGIKESNGRMKELNSAMGEISQSSAEISTITKVIEDIAFQTNILALNAAIEAARAGSVGKGFAVVADEVRNLAAKSAEAAKKTAELIDHSAATVSKGERLAEETTQILVDVAEKARLANESIQRIEKASYDQAQSIEQINQGLFQVSAVVQTNAATAEESSASSEELAAQALILQQEVEKFTLKDTPAVSYQTMQQTDDYFVDTPEEAFGTGKY</sequence>
<dbReference type="Pfam" id="PF00672">
    <property type="entry name" value="HAMP"/>
    <property type="match status" value="1"/>
</dbReference>
<dbReference type="InterPro" id="IPR004089">
    <property type="entry name" value="MCPsignal_dom"/>
</dbReference>
<keyword evidence="3" id="KW-0145">Chemotaxis</keyword>
<keyword evidence="14" id="KW-1185">Reference proteome</keyword>
<accession>A0ABY7AGA1</accession>
<keyword evidence="8" id="KW-0807">Transducer</keyword>
<dbReference type="PANTHER" id="PTHR43531:SF11">
    <property type="entry name" value="METHYL-ACCEPTING CHEMOTAXIS PROTEIN 3"/>
    <property type="match status" value="1"/>
</dbReference>
<dbReference type="CDD" id="cd12914">
    <property type="entry name" value="PDC1_DGC_like"/>
    <property type="match status" value="1"/>
</dbReference>
<evidence type="ECO:0000256" key="2">
    <source>
        <dbReference type="ARBA" id="ARBA00022475"/>
    </source>
</evidence>
<evidence type="ECO:0000256" key="9">
    <source>
        <dbReference type="SAM" id="MobiDB-lite"/>
    </source>
</evidence>
<dbReference type="InterPro" id="IPR033479">
    <property type="entry name" value="dCache_1"/>
</dbReference>
<dbReference type="EMBL" id="CP113524">
    <property type="protein sequence ID" value="WAJ25502.1"/>
    <property type="molecule type" value="Genomic_DNA"/>
</dbReference>
<evidence type="ECO:0000256" key="7">
    <source>
        <dbReference type="ARBA" id="ARBA00029447"/>
    </source>
</evidence>
<dbReference type="InterPro" id="IPR004090">
    <property type="entry name" value="Chemotax_Me-accpt_rcpt"/>
</dbReference>
<dbReference type="SMART" id="SM00304">
    <property type="entry name" value="HAMP"/>
    <property type="match status" value="1"/>
</dbReference>
<proteinExistence type="inferred from homology"/>
<dbReference type="PRINTS" id="PR00260">
    <property type="entry name" value="CHEMTRNSDUCR"/>
</dbReference>
<protein>
    <submittedName>
        <fullName evidence="13">Methyl-accepting chemotaxis protein</fullName>
    </submittedName>
</protein>
<dbReference type="SUPFAM" id="SSF58104">
    <property type="entry name" value="Methyl-accepting chemotaxis protein (MCP) signaling domain"/>
    <property type="match status" value="1"/>
</dbReference>
<dbReference type="PROSITE" id="PS50111">
    <property type="entry name" value="CHEMOTAXIS_TRANSDUC_2"/>
    <property type="match status" value="1"/>
</dbReference>
<dbReference type="SUPFAM" id="SSF103190">
    <property type="entry name" value="Sensory domain-like"/>
    <property type="match status" value="1"/>
</dbReference>
<keyword evidence="4 10" id="KW-0812">Transmembrane</keyword>
<evidence type="ECO:0000256" key="8">
    <source>
        <dbReference type="PROSITE-ProRule" id="PRU00284"/>
    </source>
</evidence>
<dbReference type="PROSITE" id="PS50885">
    <property type="entry name" value="HAMP"/>
    <property type="match status" value="1"/>
</dbReference>
<comment type="similarity">
    <text evidence="7">Belongs to the methyl-accepting chemotaxis (MCP) protein family.</text>
</comment>
<evidence type="ECO:0000256" key="4">
    <source>
        <dbReference type="ARBA" id="ARBA00022692"/>
    </source>
</evidence>
<keyword evidence="5 10" id="KW-1133">Transmembrane helix</keyword>
<evidence type="ECO:0000259" key="12">
    <source>
        <dbReference type="PROSITE" id="PS50885"/>
    </source>
</evidence>